<comment type="caution">
    <text evidence="2">The sequence shown here is derived from an EMBL/GenBank/DDBJ whole genome shotgun (WGS) entry which is preliminary data.</text>
</comment>
<proteinExistence type="predicted"/>
<dbReference type="EMBL" id="NPDY01000001">
    <property type="protein sequence ID" value="PJZ71231.1"/>
    <property type="molecule type" value="Genomic_DNA"/>
</dbReference>
<organism evidence="2 4">
    <name type="scientific">Leptospira perolatii</name>
    <dbReference type="NCBI Taxonomy" id="2023191"/>
    <lineage>
        <taxon>Bacteria</taxon>
        <taxon>Pseudomonadati</taxon>
        <taxon>Spirochaetota</taxon>
        <taxon>Spirochaetia</taxon>
        <taxon>Leptospirales</taxon>
        <taxon>Leptospiraceae</taxon>
        <taxon>Leptospira</taxon>
    </lineage>
</organism>
<accession>A0A2M9ZRW4</accession>
<evidence type="ECO:0000313" key="3">
    <source>
        <dbReference type="Proteomes" id="UP000231962"/>
    </source>
</evidence>
<reference evidence="3 4" key="1">
    <citation type="submission" date="2017-07" db="EMBL/GenBank/DDBJ databases">
        <title>Leptospira spp. isolated from tropical soils.</title>
        <authorList>
            <person name="Thibeaux R."/>
            <person name="Iraola G."/>
            <person name="Ferres I."/>
            <person name="Bierque E."/>
            <person name="Girault D."/>
            <person name="Soupe-Gilbert M.-E."/>
            <person name="Picardeau M."/>
            <person name="Goarant C."/>
        </authorList>
    </citation>
    <scope>NUCLEOTIDE SEQUENCE [LARGE SCALE GENOMIC DNA]</scope>
    <source>
        <strain evidence="2 4">FH1-B-B1</strain>
        <strain evidence="1 3">FH1-B-C1</strain>
    </source>
</reference>
<sequence length="397" mass="45631">MPFQIWRNLPFPAFRRDGRLTFFYLLFFLFSNFKILEAQSPRFAKILCLRSPQGCDCINDNGTSRKVFHGEAATIQNLASEDAEVKEHHRIAIGNSHCKYPVLNLKLLSYQPDFRPMNTNLDHSPKSLSSMLSREDLERVKEYRKFQLYRYYPTYYHLALEVAYPGKDTSVISPMGKEIGRASAHFLEQVKWEGSGVAADGKKYHFAGNGRYELYNLEWGWGAGYKYQVYPYRTIAISFGDLCKKLGRLAPENCNKSKVIGTLFYFPGLAKKKIRMEDGKLHDGYFCANDTGSPEYIRGDRMDIFVGVHGGGSPYQPKELSRNLFFDAGVPPLVPSDWRYYTSEKERTWCSEENIPKDPFHPASEECSLDYHANAPQKGWEAFVFLRKDGSLVRCNP</sequence>
<evidence type="ECO:0000313" key="4">
    <source>
        <dbReference type="Proteomes" id="UP000231990"/>
    </source>
</evidence>
<name>A0A2M9ZRW4_9LEPT</name>
<dbReference type="Proteomes" id="UP000231962">
    <property type="component" value="Unassembled WGS sequence"/>
</dbReference>
<dbReference type="EMBL" id="NPDZ01000001">
    <property type="protein sequence ID" value="PJZ74764.1"/>
    <property type="molecule type" value="Genomic_DNA"/>
</dbReference>
<keyword evidence="3" id="KW-1185">Reference proteome</keyword>
<protein>
    <submittedName>
        <fullName evidence="2">Uncharacterized protein</fullName>
    </submittedName>
</protein>
<dbReference type="AlphaFoldDB" id="A0A2M9ZRW4"/>
<dbReference type="OrthoDB" id="316539at2"/>
<dbReference type="Proteomes" id="UP000231990">
    <property type="component" value="Unassembled WGS sequence"/>
</dbReference>
<gene>
    <name evidence="1" type="ORF">CH360_01585</name>
    <name evidence="2" type="ORF">CH373_01585</name>
</gene>
<evidence type="ECO:0000313" key="1">
    <source>
        <dbReference type="EMBL" id="PJZ71231.1"/>
    </source>
</evidence>
<evidence type="ECO:0000313" key="2">
    <source>
        <dbReference type="EMBL" id="PJZ74764.1"/>
    </source>
</evidence>